<evidence type="ECO:0000313" key="2">
    <source>
        <dbReference type="EMBL" id="JAH63347.1"/>
    </source>
</evidence>
<accession>A0A0E9UC98</accession>
<organism evidence="2">
    <name type="scientific">Anguilla anguilla</name>
    <name type="common">European freshwater eel</name>
    <name type="synonym">Muraena anguilla</name>
    <dbReference type="NCBI Taxonomy" id="7936"/>
    <lineage>
        <taxon>Eukaryota</taxon>
        <taxon>Metazoa</taxon>
        <taxon>Chordata</taxon>
        <taxon>Craniata</taxon>
        <taxon>Vertebrata</taxon>
        <taxon>Euteleostomi</taxon>
        <taxon>Actinopterygii</taxon>
        <taxon>Neopterygii</taxon>
        <taxon>Teleostei</taxon>
        <taxon>Anguilliformes</taxon>
        <taxon>Anguillidae</taxon>
        <taxon>Anguilla</taxon>
    </lineage>
</organism>
<reference evidence="2" key="1">
    <citation type="submission" date="2014-11" db="EMBL/GenBank/DDBJ databases">
        <authorList>
            <person name="Amaro Gonzalez C."/>
        </authorList>
    </citation>
    <scope>NUCLEOTIDE SEQUENCE</scope>
</reference>
<sequence>MYNIIKCSNDLFLSFNRHQRSSKNPHCRGHARCFSGRNVTYWVLKTANPIGDISPRKHFTRPLKFPFLLSHQEKIREKQKKGDVPPGGDDRY</sequence>
<feature type="region of interest" description="Disordered" evidence="1">
    <location>
        <begin position="73"/>
        <end position="92"/>
    </location>
</feature>
<dbReference type="EMBL" id="GBXM01045230">
    <property type="protein sequence ID" value="JAH63347.1"/>
    <property type="molecule type" value="Transcribed_RNA"/>
</dbReference>
<reference evidence="2" key="2">
    <citation type="journal article" date="2015" name="Fish Shellfish Immunol.">
        <title>Early steps in the European eel (Anguilla anguilla)-Vibrio vulnificus interaction in the gills: Role of the RtxA13 toxin.</title>
        <authorList>
            <person name="Callol A."/>
            <person name="Pajuelo D."/>
            <person name="Ebbesson L."/>
            <person name="Teles M."/>
            <person name="MacKenzie S."/>
            <person name="Amaro C."/>
        </authorList>
    </citation>
    <scope>NUCLEOTIDE SEQUENCE</scope>
</reference>
<evidence type="ECO:0000256" key="1">
    <source>
        <dbReference type="SAM" id="MobiDB-lite"/>
    </source>
</evidence>
<name>A0A0E9UC98_ANGAN</name>
<proteinExistence type="predicted"/>
<dbReference type="AlphaFoldDB" id="A0A0E9UC98"/>
<protein>
    <submittedName>
        <fullName evidence="2">Uncharacterized protein</fullName>
    </submittedName>
</protein>